<name>A0A8D9PEB4_9VIRU</name>
<organism evidence="1">
    <name type="scientific">Bacteriophage sp</name>
    <dbReference type="NCBI Taxonomy" id="38018"/>
    <lineage>
        <taxon>Viruses</taxon>
    </lineage>
</organism>
<sequence length="36" mass="4623">MFRVLFSLIQITLLILKREHLRHFSFYIFHLIHEYF</sequence>
<evidence type="ECO:0000313" key="1">
    <source>
        <dbReference type="EMBL" id="DAD55700.1"/>
    </source>
</evidence>
<protein>
    <submittedName>
        <fullName evidence="1">Uncharacterized protein</fullName>
    </submittedName>
</protein>
<proteinExistence type="predicted"/>
<accession>A0A8D9PEB4</accession>
<dbReference type="EMBL" id="BK029940">
    <property type="protein sequence ID" value="DAD55700.1"/>
    <property type="molecule type" value="Genomic_DNA"/>
</dbReference>
<reference evidence="1" key="1">
    <citation type="journal article" date="2021" name="Proc. Natl. Acad. Sci. U.S.A.">
        <title>A Catalog of Tens of Thousands of Viruses from Human Metagenomes Reveals Hidden Associations with Chronic Diseases.</title>
        <authorList>
            <person name="Tisza M.J."/>
            <person name="Buck C.B."/>
        </authorList>
    </citation>
    <scope>NUCLEOTIDE SEQUENCE</scope>
    <source>
        <strain evidence="1">CtOZu12</strain>
    </source>
</reference>